<dbReference type="InterPro" id="IPR030997">
    <property type="entry name" value="SoxY_para_1"/>
</dbReference>
<dbReference type="Pfam" id="PF13501">
    <property type="entry name" value="SoxY"/>
    <property type="match status" value="1"/>
</dbReference>
<dbReference type="InterPro" id="IPR032711">
    <property type="entry name" value="SoxY"/>
</dbReference>
<dbReference type="PROSITE" id="PS51318">
    <property type="entry name" value="TAT"/>
    <property type="match status" value="1"/>
</dbReference>
<dbReference type="InterPro" id="IPR016568">
    <property type="entry name" value="Sulphur_oxidation_SoxY"/>
</dbReference>
<keyword evidence="4" id="KW-1185">Reference proteome</keyword>
<dbReference type="InterPro" id="IPR006311">
    <property type="entry name" value="TAT_signal"/>
</dbReference>
<feature type="signal peptide" evidence="1">
    <location>
        <begin position="1"/>
        <end position="27"/>
    </location>
</feature>
<feature type="domain" description="Ig-like SoxY" evidence="2">
    <location>
        <begin position="38"/>
        <end position="146"/>
    </location>
</feature>
<feature type="chain" id="PRO_5020858074" evidence="1">
    <location>
        <begin position="28"/>
        <end position="149"/>
    </location>
</feature>
<dbReference type="NCBIfam" id="TIGR04487">
    <property type="entry name" value="SoxY_para_1"/>
    <property type="match status" value="1"/>
</dbReference>
<reference evidence="3 4" key="1">
    <citation type="submission" date="2019-03" db="EMBL/GenBank/DDBJ databases">
        <title>Genomic Encyclopedia of Type Strains, Phase IV (KMG-IV): sequencing the most valuable type-strain genomes for metagenomic binning, comparative biology and taxonomic classification.</title>
        <authorList>
            <person name="Goeker M."/>
        </authorList>
    </citation>
    <scope>NUCLEOTIDE SEQUENCE [LARGE SCALE GENOMIC DNA]</scope>
    <source>
        <strain evidence="3 4">DSM 16998</strain>
    </source>
</reference>
<dbReference type="InParanoid" id="A0A4R6QHI1"/>
<keyword evidence="1" id="KW-0732">Signal</keyword>
<evidence type="ECO:0000259" key="2">
    <source>
        <dbReference type="Pfam" id="PF13501"/>
    </source>
</evidence>
<accession>A0A4R6QHI1</accession>
<proteinExistence type="predicted"/>
<protein>
    <submittedName>
        <fullName evidence="3">Sulfur-oxidizing protein SoxY</fullName>
    </submittedName>
</protein>
<dbReference type="Gene3D" id="2.60.40.2470">
    <property type="entry name" value="SoxY domain"/>
    <property type="match status" value="1"/>
</dbReference>
<dbReference type="AlphaFoldDB" id="A0A4R6QHI1"/>
<gene>
    <name evidence="3" type="ORF">DES47_11055</name>
</gene>
<dbReference type="InterPro" id="IPR038162">
    <property type="entry name" value="SoxY_sf"/>
</dbReference>
<sequence>MKPADRRRWMLHTTGLGLALWVRPASATPEAMAAAVRELTGGSRPQTGKVKLDLSELVENGNAVPVTVTVDSPMTASDHVRRIALFTERNPRPEVAVFQLGPAAGRARVDTRIRLATSQQVLALAQLGDGSWWQHRVDVIVTLAACIEA</sequence>
<comment type="caution">
    <text evidence="3">The sequence shown here is derived from an EMBL/GenBank/DDBJ whole genome shotgun (WGS) entry which is preliminary data.</text>
</comment>
<dbReference type="Proteomes" id="UP000295361">
    <property type="component" value="Unassembled WGS sequence"/>
</dbReference>
<dbReference type="PIRSF" id="PIRSF010312">
    <property type="entry name" value="Sulphur_oxidation_SoxY"/>
    <property type="match status" value="1"/>
</dbReference>
<dbReference type="EMBL" id="SNXS01000010">
    <property type="protein sequence ID" value="TDP61843.1"/>
    <property type="molecule type" value="Genomic_DNA"/>
</dbReference>
<name>A0A4R6QHI1_9BURK</name>
<dbReference type="OrthoDB" id="8909320at2"/>
<evidence type="ECO:0000313" key="4">
    <source>
        <dbReference type="Proteomes" id="UP000295361"/>
    </source>
</evidence>
<dbReference type="RefSeq" id="WP_133703388.1">
    <property type="nucleotide sequence ID" value="NZ_SNXS01000010.1"/>
</dbReference>
<evidence type="ECO:0000313" key="3">
    <source>
        <dbReference type="EMBL" id="TDP61843.1"/>
    </source>
</evidence>
<evidence type="ECO:0000256" key="1">
    <source>
        <dbReference type="SAM" id="SignalP"/>
    </source>
</evidence>
<organism evidence="3 4">
    <name type="scientific">Roseateles toxinivorans</name>
    <dbReference type="NCBI Taxonomy" id="270368"/>
    <lineage>
        <taxon>Bacteria</taxon>
        <taxon>Pseudomonadati</taxon>
        <taxon>Pseudomonadota</taxon>
        <taxon>Betaproteobacteria</taxon>
        <taxon>Burkholderiales</taxon>
        <taxon>Sphaerotilaceae</taxon>
        <taxon>Roseateles</taxon>
    </lineage>
</organism>